<dbReference type="GO" id="GO:0006826">
    <property type="term" value="P:iron ion transport"/>
    <property type="evidence" value="ECO:0007669"/>
    <property type="project" value="UniProtKB-KW"/>
</dbReference>
<dbReference type="GO" id="GO:0009279">
    <property type="term" value="C:cell outer membrane"/>
    <property type="evidence" value="ECO:0007669"/>
    <property type="project" value="UniProtKB-SubCell"/>
</dbReference>
<dbReference type="Proteomes" id="UP000305398">
    <property type="component" value="Chromosome"/>
</dbReference>
<evidence type="ECO:0000256" key="3">
    <source>
        <dbReference type="ARBA" id="ARBA00022452"/>
    </source>
</evidence>
<dbReference type="SMART" id="SM00965">
    <property type="entry name" value="STN"/>
    <property type="match status" value="1"/>
</dbReference>
<proteinExistence type="inferred from homology"/>
<dbReference type="Gene3D" id="2.40.170.20">
    <property type="entry name" value="TonB-dependent receptor, beta-barrel domain"/>
    <property type="match status" value="1"/>
</dbReference>
<dbReference type="NCBIfam" id="TIGR04057">
    <property type="entry name" value="SusC_RagA_signa"/>
    <property type="match status" value="1"/>
</dbReference>
<keyword evidence="5 10" id="KW-0812">Transmembrane</keyword>
<accession>A0A5B7ZWI2</accession>
<comment type="similarity">
    <text evidence="10 11">Belongs to the TonB-dependent receptor family.</text>
</comment>
<dbReference type="InterPro" id="IPR023997">
    <property type="entry name" value="TonB-dep_OMP_SusC/RagA_CS"/>
</dbReference>
<gene>
    <name evidence="13" type="ORF">FHG12_02090</name>
</gene>
<evidence type="ECO:0000256" key="9">
    <source>
        <dbReference type="ARBA" id="ARBA00023237"/>
    </source>
</evidence>
<dbReference type="InterPro" id="IPR036942">
    <property type="entry name" value="Beta-barrel_TonB_sf"/>
</dbReference>
<keyword evidence="13" id="KW-0675">Receptor</keyword>
<dbReference type="InterPro" id="IPR008969">
    <property type="entry name" value="CarboxyPept-like_regulatory"/>
</dbReference>
<dbReference type="EMBL" id="CP040896">
    <property type="protein sequence ID" value="QDA58965.1"/>
    <property type="molecule type" value="Genomic_DNA"/>
</dbReference>
<evidence type="ECO:0000256" key="2">
    <source>
        <dbReference type="ARBA" id="ARBA00022448"/>
    </source>
</evidence>
<dbReference type="Gene3D" id="2.60.40.1120">
    <property type="entry name" value="Carboxypeptidase-like, regulatory domain"/>
    <property type="match status" value="1"/>
</dbReference>
<comment type="subcellular location">
    <subcellularLocation>
        <location evidence="1 10">Cell outer membrane</location>
        <topology evidence="1 10">Multi-pass membrane protein</topology>
    </subcellularLocation>
</comment>
<dbReference type="InterPro" id="IPR000531">
    <property type="entry name" value="Beta-barrel_TonB"/>
</dbReference>
<dbReference type="OrthoDB" id="9768177at2"/>
<name>A0A5B7ZWI2_9BACT</name>
<keyword evidence="7 11" id="KW-0798">TonB box</keyword>
<evidence type="ECO:0000256" key="6">
    <source>
        <dbReference type="ARBA" id="ARBA00023004"/>
    </source>
</evidence>
<keyword evidence="14" id="KW-1185">Reference proteome</keyword>
<dbReference type="InterPro" id="IPR012910">
    <property type="entry name" value="Plug_dom"/>
</dbReference>
<dbReference type="InterPro" id="IPR037066">
    <property type="entry name" value="Plug_dom_sf"/>
</dbReference>
<evidence type="ECO:0000313" key="14">
    <source>
        <dbReference type="Proteomes" id="UP000305398"/>
    </source>
</evidence>
<evidence type="ECO:0000256" key="5">
    <source>
        <dbReference type="ARBA" id="ARBA00022692"/>
    </source>
</evidence>
<evidence type="ECO:0000256" key="1">
    <source>
        <dbReference type="ARBA" id="ARBA00004571"/>
    </source>
</evidence>
<keyword evidence="4" id="KW-0410">Iron transport</keyword>
<reference evidence="13 14" key="1">
    <citation type="submission" date="2019-06" db="EMBL/GenBank/DDBJ databases">
        <authorList>
            <person name="Srinivasan S."/>
        </authorList>
    </citation>
    <scope>NUCLEOTIDE SEQUENCE [LARGE SCALE GENOMIC DNA]</scope>
    <source>
        <strain evidence="13 14">17J68-5</strain>
    </source>
</reference>
<sequence length="1179" mass="126715">MAGEARSSTGLGSAHRATGHACFIQLKLPNSMLKILPTRAQQARLTRLLWLTALLVMTGVRGAAAAPAGPTHDVLTRRISLKIDNQELKTALRLIGQQAEVKFVYSSQLIDTRQKVTLQVREQRLDEVLNRLLTPLDLVFEVLQDQVVISRAETTGAAAPALLPKPQPSPPPADVTVSGRVTQANGEGLPGVTVLVKGTTNGTTTDTGGNFTLNLPDANATLVISAIGFVTQEVSLQGRTQLNVALQTDVKALEGVVVIGYQTQKKSDLTGSVAQISQGDIASIPVTGVSQIMQGKAAGVAITQATGAPGENIAVRIRGVGTINDNNPLYIIDGVPTKDGINQISPNDIESINILKDASSAAIYGARASNGVVIVTTKHGKTGKPRLSVSAYTGVQTASNLIKMANTSQYVAAYNIAAQNDGRDQIPATLAATLPNVNWLKEVLKPAQQHNVQMDVSGGGENSQYIVSGSYLKQDGLIKNSSYDRYNLRTALNSTLSKYVKVGTNLNLSYSKTRQVGTSGDGFGDGNPGASIVRYALFRTPATPVYNEQGQFVDLPMADGKVASAFFGDGINPVALADAANRNFYRYSALGNAYVEVSPVEHLHIRSDYGITFQITDYKQFFKTFGIDRSFNSPPQLAQSNTNEFNYNWTNTAVYDLPLGKSTFNFLVGSEAIKNNVRAISASRRGYVDQSPTFQYLDSGTGIQQNGGGEAHSSLLSGFGRVAYDYDSKYLASFNFRRDGSSQLSPGLRAQNFYSGSVGWNLAQEQFMQDISAVSLLKLRASIGQLGNSAIGNYPYASLVGGGFYYPFGGVSTQGLSIVTKGNPNVRWETSTQTNVGVDLGLLKGALQFTADYFIKNTSDVLLFLPQPSSAGNGGNPAVNAGKIRNNGLELELLYRSAIGKDWSYNLTGNFATLHNEVISLGTAPPIVGGRIDNNYYATLTAVGHPIGAFYLLQKEGIFQNAQEVFTHAYQGPGVKPGDVKYKDISGPDGVPDGVIDGYDRTFVGSPIPKFTYGLTGNVRYKNIDLSAFFQGIYGNKLYNQVNTDIEGFYRAFNITERVATHYWTAEGSTNEFPRLSWTGASNNKMPSDRFLEDGSYLRLKNLQLGYTFGDKILAPVRVSSVRLYASVQNLLTFTKYTGLDPEQGTNSNSLGDGVRATGIDFGTYPSARTFTVGINASF</sequence>
<dbReference type="Gene3D" id="2.170.130.10">
    <property type="entry name" value="TonB-dependent receptor, plug domain"/>
    <property type="match status" value="1"/>
</dbReference>
<evidence type="ECO:0000256" key="4">
    <source>
        <dbReference type="ARBA" id="ARBA00022496"/>
    </source>
</evidence>
<keyword evidence="4" id="KW-0406">Ion transport</keyword>
<dbReference type="InterPro" id="IPR011662">
    <property type="entry name" value="Secretin/TonB_short_N"/>
</dbReference>
<keyword evidence="2 10" id="KW-0813">Transport</keyword>
<dbReference type="Pfam" id="PF07715">
    <property type="entry name" value="Plug"/>
    <property type="match status" value="1"/>
</dbReference>
<dbReference type="SUPFAM" id="SSF49464">
    <property type="entry name" value="Carboxypeptidase regulatory domain-like"/>
    <property type="match status" value="1"/>
</dbReference>
<dbReference type="KEGG" id="hyj:FHG12_02090"/>
<keyword evidence="6" id="KW-0408">Iron</keyword>
<evidence type="ECO:0000313" key="13">
    <source>
        <dbReference type="EMBL" id="QDA58965.1"/>
    </source>
</evidence>
<dbReference type="SUPFAM" id="SSF56935">
    <property type="entry name" value="Porins"/>
    <property type="match status" value="1"/>
</dbReference>
<dbReference type="Pfam" id="PF00593">
    <property type="entry name" value="TonB_dep_Rec_b-barrel"/>
    <property type="match status" value="1"/>
</dbReference>
<evidence type="ECO:0000256" key="10">
    <source>
        <dbReference type="PROSITE-ProRule" id="PRU01360"/>
    </source>
</evidence>
<evidence type="ECO:0000259" key="12">
    <source>
        <dbReference type="SMART" id="SM00965"/>
    </source>
</evidence>
<dbReference type="PROSITE" id="PS52016">
    <property type="entry name" value="TONB_DEPENDENT_REC_3"/>
    <property type="match status" value="1"/>
</dbReference>
<dbReference type="NCBIfam" id="TIGR04056">
    <property type="entry name" value="OMP_RagA_SusC"/>
    <property type="match status" value="1"/>
</dbReference>
<dbReference type="InterPro" id="IPR023996">
    <property type="entry name" value="TonB-dep_OMP_SusC/RagA"/>
</dbReference>
<organism evidence="13 14">
    <name type="scientific">Hymenobacter jejuensis</name>
    <dbReference type="NCBI Taxonomy" id="2502781"/>
    <lineage>
        <taxon>Bacteria</taxon>
        <taxon>Pseudomonadati</taxon>
        <taxon>Bacteroidota</taxon>
        <taxon>Cytophagia</taxon>
        <taxon>Cytophagales</taxon>
        <taxon>Hymenobacteraceae</taxon>
        <taxon>Hymenobacter</taxon>
    </lineage>
</organism>
<evidence type="ECO:0000256" key="8">
    <source>
        <dbReference type="ARBA" id="ARBA00023136"/>
    </source>
</evidence>
<dbReference type="InterPro" id="IPR039426">
    <property type="entry name" value="TonB-dep_rcpt-like"/>
</dbReference>
<evidence type="ECO:0000256" key="11">
    <source>
        <dbReference type="RuleBase" id="RU003357"/>
    </source>
</evidence>
<dbReference type="AlphaFoldDB" id="A0A5B7ZWI2"/>
<evidence type="ECO:0000256" key="7">
    <source>
        <dbReference type="ARBA" id="ARBA00023077"/>
    </source>
</evidence>
<keyword evidence="8 10" id="KW-0472">Membrane</keyword>
<dbReference type="FunFam" id="2.170.130.10:FF:000008">
    <property type="entry name" value="SusC/RagA family TonB-linked outer membrane protein"/>
    <property type="match status" value="1"/>
</dbReference>
<protein>
    <submittedName>
        <fullName evidence="13">TonB-dependent receptor</fullName>
    </submittedName>
</protein>
<dbReference type="Pfam" id="PF07660">
    <property type="entry name" value="STN"/>
    <property type="match status" value="1"/>
</dbReference>
<dbReference type="Pfam" id="PF13715">
    <property type="entry name" value="CarbopepD_reg_2"/>
    <property type="match status" value="1"/>
</dbReference>
<keyword evidence="3 10" id="KW-1134">Transmembrane beta strand</keyword>
<keyword evidence="9 10" id="KW-0998">Cell outer membrane</keyword>
<dbReference type="Gene3D" id="3.55.50.30">
    <property type="match status" value="1"/>
</dbReference>
<feature type="domain" description="Secretin/TonB short N-terminal" evidence="12">
    <location>
        <begin position="101"/>
        <end position="152"/>
    </location>
</feature>